<dbReference type="EMBL" id="GG692396">
    <property type="protein sequence ID" value="EER34549.1"/>
    <property type="molecule type" value="Genomic_DNA"/>
</dbReference>
<evidence type="ECO:0000256" key="1">
    <source>
        <dbReference type="ARBA" id="ARBA00023161"/>
    </source>
</evidence>
<dbReference type="GO" id="GO:0000184">
    <property type="term" value="P:nuclear-transcribed mRNA catabolic process, nonsense-mediated decay"/>
    <property type="evidence" value="ECO:0007669"/>
    <property type="project" value="UniProtKB-KW"/>
</dbReference>
<feature type="compositionally biased region" description="Basic and acidic residues" evidence="3">
    <location>
        <begin position="72"/>
        <end position="94"/>
    </location>
</feature>
<evidence type="ECO:0008006" key="6">
    <source>
        <dbReference type="Google" id="ProtNLM"/>
    </source>
</evidence>
<reference evidence="4 5" key="1">
    <citation type="journal article" date="2009" name="Nature">
        <title>Evolution of pathogenicity and sexual reproduction in eight Candida genomes.</title>
        <authorList>
            <person name="Butler G."/>
            <person name="Rasmussen M.D."/>
            <person name="Lin M.F."/>
            <person name="Santos M.A."/>
            <person name="Sakthikumar S."/>
            <person name="Munro C.A."/>
            <person name="Rheinbay E."/>
            <person name="Grabherr M."/>
            <person name="Forche A."/>
            <person name="Reedy J.L."/>
            <person name="Agrafioti I."/>
            <person name="Arnaud M.B."/>
            <person name="Bates S."/>
            <person name="Brown A.J."/>
            <person name="Brunke S."/>
            <person name="Costanzo M.C."/>
            <person name="Fitzpatrick D.A."/>
            <person name="de Groot P.W."/>
            <person name="Harris D."/>
            <person name="Hoyer L.L."/>
            <person name="Hube B."/>
            <person name="Klis F.M."/>
            <person name="Kodira C."/>
            <person name="Lennard N."/>
            <person name="Logue M.E."/>
            <person name="Martin R."/>
            <person name="Neiman A.M."/>
            <person name="Nikolaou E."/>
            <person name="Quail M.A."/>
            <person name="Quinn J."/>
            <person name="Santos M.C."/>
            <person name="Schmitzberger F.F."/>
            <person name="Sherlock G."/>
            <person name="Shah P."/>
            <person name="Silverstein K.A."/>
            <person name="Skrzypek M.S."/>
            <person name="Soll D."/>
            <person name="Staggs R."/>
            <person name="Stansfield I."/>
            <person name="Stumpf M.P."/>
            <person name="Sudbery P.E."/>
            <person name="Srikantha T."/>
            <person name="Zeng Q."/>
            <person name="Berman J."/>
            <person name="Berriman M."/>
            <person name="Heitman J."/>
            <person name="Gow N.A."/>
            <person name="Lorenz M.C."/>
            <person name="Birren B.W."/>
            <person name="Kellis M."/>
            <person name="Cuomo C.A."/>
        </authorList>
    </citation>
    <scope>NUCLEOTIDE SEQUENCE [LARGE SCALE GENOMIC DNA]</scope>
    <source>
        <strain evidence="5">ATCC MYA-3404 / T1</strain>
    </source>
</reference>
<dbReference type="RefSeq" id="XP_002547104.1">
    <property type="nucleotide sequence ID" value="XM_002547058.1"/>
</dbReference>
<protein>
    <recommendedName>
        <fullName evidence="6">Enhancer of mRNA-decapping protein 1</fullName>
    </recommendedName>
</protein>
<name>C5M6C9_CANTT</name>
<gene>
    <name evidence="4" type="ORF">CTRG_01410</name>
</gene>
<dbReference type="AlphaFoldDB" id="C5M6C9"/>
<proteinExistence type="inferred from homology"/>
<dbReference type="InterPro" id="IPR028322">
    <property type="entry name" value="PNRC-like_rgn"/>
</dbReference>
<dbReference type="VEuPathDB" id="FungiDB:CTRG_01410"/>
<feature type="compositionally biased region" description="Low complexity" evidence="3">
    <location>
        <begin position="113"/>
        <end position="151"/>
    </location>
</feature>
<feature type="compositionally biased region" description="Polar residues" evidence="3">
    <location>
        <begin position="165"/>
        <end position="181"/>
    </location>
</feature>
<evidence type="ECO:0000256" key="2">
    <source>
        <dbReference type="ARBA" id="ARBA00061292"/>
    </source>
</evidence>
<dbReference type="GeneID" id="8296471"/>
<evidence type="ECO:0000313" key="4">
    <source>
        <dbReference type="EMBL" id="EER34549.1"/>
    </source>
</evidence>
<dbReference type="HOGENOM" id="CLU_097606_0_0_1"/>
<organism evidence="4 5">
    <name type="scientific">Candida tropicalis (strain ATCC MYA-3404 / T1)</name>
    <name type="common">Yeast</name>
    <dbReference type="NCBI Taxonomy" id="294747"/>
    <lineage>
        <taxon>Eukaryota</taxon>
        <taxon>Fungi</taxon>
        <taxon>Dikarya</taxon>
        <taxon>Ascomycota</taxon>
        <taxon>Saccharomycotina</taxon>
        <taxon>Pichiomycetes</taxon>
        <taxon>Debaryomycetaceae</taxon>
        <taxon>Candida/Lodderomyces clade</taxon>
        <taxon>Candida</taxon>
    </lineage>
</organism>
<comment type="similarity">
    <text evidence="2">Belongs to the EDC family.</text>
</comment>
<sequence length="239" mass="26913">MMMLAQEPQYQQPQQQHPVVPPSTMQPQSIPQNSRKSKPKKKNSQSRYNNDDVRTLPSGAPVDFGHGSSNSYKRDRDRERNRDKDRERNRDKNRLTAAPSLPDGSKPNFQPFKSNKSSSSGSSSASSNSSKPSRKSNNSNNSNNNNSNKNSDYSLPDGRKPNFYNDKSYSNFKTHYNNPNTKAIKEKRVDDNSYAGSSFHSSPDAFNLPKPSFKSSNGSPRQPVVLREPRVQPQPGFFD</sequence>
<dbReference type="Pfam" id="PF15365">
    <property type="entry name" value="PNRC"/>
    <property type="match status" value="1"/>
</dbReference>
<keyword evidence="1" id="KW-0866">Nonsense-mediated mRNA decay</keyword>
<evidence type="ECO:0000256" key="3">
    <source>
        <dbReference type="SAM" id="MobiDB-lite"/>
    </source>
</evidence>
<dbReference type="KEGG" id="ctp:CTRG_01410"/>
<keyword evidence="5" id="KW-1185">Reference proteome</keyword>
<evidence type="ECO:0000313" key="5">
    <source>
        <dbReference type="Proteomes" id="UP000002037"/>
    </source>
</evidence>
<dbReference type="OrthoDB" id="4026794at2759"/>
<dbReference type="Proteomes" id="UP000002037">
    <property type="component" value="Unassembled WGS sequence"/>
</dbReference>
<feature type="compositionally biased region" description="Low complexity" evidence="3">
    <location>
        <begin position="1"/>
        <end position="18"/>
    </location>
</feature>
<feature type="compositionally biased region" description="Basic residues" evidence="3">
    <location>
        <begin position="35"/>
        <end position="44"/>
    </location>
</feature>
<feature type="region of interest" description="Disordered" evidence="3">
    <location>
        <begin position="1"/>
        <end position="239"/>
    </location>
</feature>
<accession>C5M6C9</accession>